<dbReference type="EMBL" id="CP036279">
    <property type="protein sequence ID" value="QDU61392.1"/>
    <property type="molecule type" value="Genomic_DNA"/>
</dbReference>
<keyword evidence="2" id="KW-1185">Reference proteome</keyword>
<dbReference type="PROSITE" id="PS51257">
    <property type="entry name" value="PROKAR_LIPOPROTEIN"/>
    <property type="match status" value="1"/>
</dbReference>
<sequence length="47" mass="5068">MPKTTNIVSLLVAACVCLMIVGCGSPEPPIEKQIEKLEVKKVEPTET</sequence>
<protein>
    <submittedName>
        <fullName evidence="1">Uncharacterized protein</fullName>
    </submittedName>
</protein>
<dbReference type="KEGG" id="knv:Pan216_22480"/>
<dbReference type="AlphaFoldDB" id="A0A518B373"/>
<dbReference type="RefSeq" id="WP_419193505.1">
    <property type="nucleotide sequence ID" value="NZ_CP036279.1"/>
</dbReference>
<reference evidence="1 2" key="1">
    <citation type="submission" date="2019-02" db="EMBL/GenBank/DDBJ databases">
        <title>Deep-cultivation of Planctomycetes and their phenomic and genomic characterization uncovers novel biology.</title>
        <authorList>
            <person name="Wiegand S."/>
            <person name="Jogler M."/>
            <person name="Boedeker C."/>
            <person name="Pinto D."/>
            <person name="Vollmers J."/>
            <person name="Rivas-Marin E."/>
            <person name="Kohn T."/>
            <person name="Peeters S.H."/>
            <person name="Heuer A."/>
            <person name="Rast P."/>
            <person name="Oberbeckmann S."/>
            <person name="Bunk B."/>
            <person name="Jeske O."/>
            <person name="Meyerdierks A."/>
            <person name="Storesund J.E."/>
            <person name="Kallscheuer N."/>
            <person name="Luecker S."/>
            <person name="Lage O.M."/>
            <person name="Pohl T."/>
            <person name="Merkel B.J."/>
            <person name="Hornburger P."/>
            <person name="Mueller R.-W."/>
            <person name="Bruemmer F."/>
            <person name="Labrenz M."/>
            <person name="Spormann A.M."/>
            <person name="Op den Camp H."/>
            <person name="Overmann J."/>
            <person name="Amann R."/>
            <person name="Jetten M.S.M."/>
            <person name="Mascher T."/>
            <person name="Medema M.H."/>
            <person name="Devos D.P."/>
            <person name="Kaster A.-K."/>
            <person name="Ovreas L."/>
            <person name="Rohde M."/>
            <person name="Galperin M.Y."/>
            <person name="Jogler C."/>
        </authorList>
    </citation>
    <scope>NUCLEOTIDE SEQUENCE [LARGE SCALE GENOMIC DNA]</scope>
    <source>
        <strain evidence="1 2">Pan216</strain>
    </source>
</reference>
<proteinExistence type="predicted"/>
<evidence type="ECO:0000313" key="1">
    <source>
        <dbReference type="EMBL" id="QDU61392.1"/>
    </source>
</evidence>
<organism evidence="1 2">
    <name type="scientific">Kolteria novifilia</name>
    <dbReference type="NCBI Taxonomy" id="2527975"/>
    <lineage>
        <taxon>Bacteria</taxon>
        <taxon>Pseudomonadati</taxon>
        <taxon>Planctomycetota</taxon>
        <taxon>Planctomycetia</taxon>
        <taxon>Kolteriales</taxon>
        <taxon>Kolteriaceae</taxon>
        <taxon>Kolteria</taxon>
    </lineage>
</organism>
<gene>
    <name evidence="1" type="ORF">Pan216_22480</name>
</gene>
<name>A0A518B373_9BACT</name>
<accession>A0A518B373</accession>
<evidence type="ECO:0000313" key="2">
    <source>
        <dbReference type="Proteomes" id="UP000317093"/>
    </source>
</evidence>
<dbReference type="Proteomes" id="UP000317093">
    <property type="component" value="Chromosome"/>
</dbReference>